<proteinExistence type="predicted"/>
<dbReference type="Proteomes" id="UP000095286">
    <property type="component" value="Unplaced"/>
</dbReference>
<name>A0AC35U410_9BILA</name>
<sequence length="160" mass="17440">MNLLFTITFSLVFNSITGYENYFYDHAAAACVDTIADCATWVTLCNQNPPIPMMDGCKKTCNDCPVVTTLAPCNDVSSNCAALSLCANPLYKPLMIKNCKKFCNFCNLPDPTTVQPQTTTVSTVPCEDQVGGSGPNSCRGMVAYCTNPTYRPMMKKECPK</sequence>
<evidence type="ECO:0000313" key="1">
    <source>
        <dbReference type="Proteomes" id="UP000095286"/>
    </source>
</evidence>
<organism evidence="1 2">
    <name type="scientific">Rhabditophanes sp. KR3021</name>
    <dbReference type="NCBI Taxonomy" id="114890"/>
    <lineage>
        <taxon>Eukaryota</taxon>
        <taxon>Metazoa</taxon>
        <taxon>Ecdysozoa</taxon>
        <taxon>Nematoda</taxon>
        <taxon>Chromadorea</taxon>
        <taxon>Rhabditida</taxon>
        <taxon>Tylenchina</taxon>
        <taxon>Panagrolaimomorpha</taxon>
        <taxon>Strongyloidoidea</taxon>
        <taxon>Alloionematidae</taxon>
        <taxon>Rhabditophanes</taxon>
    </lineage>
</organism>
<accession>A0AC35U410</accession>
<evidence type="ECO:0000313" key="2">
    <source>
        <dbReference type="WBParaSite" id="RSKR_0000711800.1"/>
    </source>
</evidence>
<dbReference type="WBParaSite" id="RSKR_0000711800.1">
    <property type="protein sequence ID" value="RSKR_0000711800.1"/>
    <property type="gene ID" value="RSKR_0000711800"/>
</dbReference>
<reference evidence="2" key="1">
    <citation type="submission" date="2016-11" db="UniProtKB">
        <authorList>
            <consortium name="WormBaseParasite"/>
        </authorList>
    </citation>
    <scope>IDENTIFICATION</scope>
    <source>
        <strain evidence="2">KR3021</strain>
    </source>
</reference>
<protein>
    <submittedName>
        <fullName evidence="2">ShKT domain-containing protein</fullName>
    </submittedName>
</protein>